<dbReference type="PANTHER" id="PTHR43413">
    <property type="entry name" value="TRANSCRIPTIONAL REGULATOR, ASNC FAMILY"/>
    <property type="match status" value="1"/>
</dbReference>
<evidence type="ECO:0000256" key="4">
    <source>
        <dbReference type="ARBA" id="ARBA00023471"/>
    </source>
</evidence>
<organism evidence="8">
    <name type="scientific">hydrothermal vent metagenome</name>
    <dbReference type="NCBI Taxonomy" id="652676"/>
    <lineage>
        <taxon>unclassified sequences</taxon>
        <taxon>metagenomes</taxon>
        <taxon>ecological metagenomes</taxon>
    </lineage>
</organism>
<accession>A0A3B0Y2G0</accession>
<evidence type="ECO:0000256" key="2">
    <source>
        <dbReference type="ARBA" id="ARBA00023444"/>
    </source>
</evidence>
<comment type="pathway">
    <text evidence="2">Porphyrin-containing compound metabolism.</text>
</comment>
<dbReference type="InterPro" id="IPR036388">
    <property type="entry name" value="WH-like_DNA-bd_sf"/>
</dbReference>
<gene>
    <name evidence="8" type="ORF">MNBD_GAMMA09-3407</name>
</gene>
<comment type="similarity">
    <text evidence="3">Belongs to the Ahb/Nir family.</text>
</comment>
<evidence type="ECO:0000313" key="8">
    <source>
        <dbReference type="EMBL" id="VAW68319.1"/>
    </source>
</evidence>
<dbReference type="InterPro" id="IPR053953">
    <property type="entry name" value="NirdL-like_HTH"/>
</dbReference>
<evidence type="ECO:0000256" key="1">
    <source>
        <dbReference type="ARBA" id="ARBA00023239"/>
    </source>
</evidence>
<dbReference type="Gene3D" id="1.10.10.10">
    <property type="entry name" value="Winged helix-like DNA-binding domain superfamily/Winged helix DNA-binding domain"/>
    <property type="match status" value="1"/>
</dbReference>
<feature type="domain" description="Siroheme decarboxylase AsnC-like ligand binding" evidence="6">
    <location>
        <begin position="92"/>
        <end position="164"/>
    </location>
</feature>
<dbReference type="Pfam" id="PF22451">
    <property type="entry name" value="NirdL-like_HTH"/>
    <property type="match status" value="1"/>
</dbReference>
<name>A0A3B0Y2G0_9ZZZZ</name>
<reference evidence="8" key="1">
    <citation type="submission" date="2018-06" db="EMBL/GenBank/DDBJ databases">
        <authorList>
            <person name="Zhirakovskaya E."/>
        </authorList>
    </citation>
    <scope>NUCLEOTIDE SEQUENCE</scope>
</reference>
<evidence type="ECO:0000256" key="3">
    <source>
        <dbReference type="ARBA" id="ARBA00023457"/>
    </source>
</evidence>
<dbReference type="PANTHER" id="PTHR43413:SF1">
    <property type="entry name" value="SIROHEME DECARBOXYLASE NIRL SUBUNIT"/>
    <property type="match status" value="1"/>
</dbReference>
<dbReference type="EMBL" id="UOFI01000125">
    <property type="protein sequence ID" value="VAW68319.1"/>
    <property type="molecule type" value="Genomic_DNA"/>
</dbReference>
<evidence type="ECO:0000256" key="5">
    <source>
        <dbReference type="ARBA" id="ARBA00048470"/>
    </source>
</evidence>
<evidence type="ECO:0000259" key="6">
    <source>
        <dbReference type="Pfam" id="PF17805"/>
    </source>
</evidence>
<dbReference type="GO" id="GO:0016829">
    <property type="term" value="F:lyase activity"/>
    <property type="evidence" value="ECO:0007669"/>
    <property type="project" value="UniProtKB-KW"/>
</dbReference>
<evidence type="ECO:0000259" key="7">
    <source>
        <dbReference type="Pfam" id="PF22451"/>
    </source>
</evidence>
<proteinExistence type="inferred from homology"/>
<dbReference type="Gene3D" id="3.30.70.3460">
    <property type="match status" value="1"/>
</dbReference>
<feature type="domain" description="Siroheme decarboxylase NirL-like HTH" evidence="7">
    <location>
        <begin position="30"/>
        <end position="75"/>
    </location>
</feature>
<dbReference type="AlphaFoldDB" id="A0A3B0Y2G0"/>
<dbReference type="InterPro" id="IPR050684">
    <property type="entry name" value="HTH-Siroheme_Decarb"/>
</dbReference>
<sequence length="172" mass="19723">MGANQMKVDKTQAPVMGGMSLDDADIDNTDRQIINCLQQGFPLTPRPYFDVARMLGIEEDELIYRIEELLNSGVLTRFGPLFQVDNMGGRFSLAAMKVPQEMFEVVAGLLNEMPQIAHNYQREHEFNMWFVIATETVEEVDEVIRTIEKNSALKVYNMPKQQEFFVKLKLTV</sequence>
<protein>
    <recommendedName>
        <fullName evidence="4">siroheme decarboxylase</fullName>
        <ecNumber evidence="4">4.1.1.111</ecNumber>
    </recommendedName>
</protein>
<keyword evidence="1" id="KW-0456">Lyase</keyword>
<comment type="catalytic activity">
    <reaction evidence="5">
        <text>siroheme + 2 H(+) = 12,18-didecarboxysiroheme + 2 CO2</text>
        <dbReference type="Rhea" id="RHEA:19093"/>
        <dbReference type="ChEBI" id="CHEBI:15378"/>
        <dbReference type="ChEBI" id="CHEBI:16526"/>
        <dbReference type="ChEBI" id="CHEBI:60052"/>
        <dbReference type="ChEBI" id="CHEBI:140497"/>
        <dbReference type="EC" id="4.1.1.111"/>
    </reaction>
</comment>
<dbReference type="SUPFAM" id="SSF46785">
    <property type="entry name" value="Winged helix' DNA-binding domain"/>
    <property type="match status" value="1"/>
</dbReference>
<dbReference type="EC" id="4.1.1.111" evidence="4"/>
<dbReference type="InterPro" id="IPR040523">
    <property type="entry name" value="AsnC_trans_reg2"/>
</dbReference>
<dbReference type="InterPro" id="IPR036390">
    <property type="entry name" value="WH_DNA-bd_sf"/>
</dbReference>
<dbReference type="Pfam" id="PF17805">
    <property type="entry name" value="AsnC_trans_reg2"/>
    <property type="match status" value="1"/>
</dbReference>